<keyword evidence="2 4" id="KW-0863">Zinc-finger</keyword>
<dbReference type="InterPro" id="IPR013083">
    <property type="entry name" value="Znf_RING/FYVE/PHD"/>
</dbReference>
<dbReference type="SMART" id="SM00184">
    <property type="entry name" value="RING"/>
    <property type="match status" value="1"/>
</dbReference>
<name>A0A0C2X700_AMAMK</name>
<evidence type="ECO:0000256" key="2">
    <source>
        <dbReference type="ARBA" id="ARBA00022771"/>
    </source>
</evidence>
<proteinExistence type="predicted"/>
<feature type="region of interest" description="Disordered" evidence="5">
    <location>
        <begin position="98"/>
        <end position="152"/>
    </location>
</feature>
<dbReference type="STRING" id="946122.A0A0C2X700"/>
<reference evidence="7 8" key="1">
    <citation type="submission" date="2014-04" db="EMBL/GenBank/DDBJ databases">
        <title>Evolutionary Origins and Diversification of the Mycorrhizal Mutualists.</title>
        <authorList>
            <consortium name="DOE Joint Genome Institute"/>
            <consortium name="Mycorrhizal Genomics Consortium"/>
            <person name="Kohler A."/>
            <person name="Kuo A."/>
            <person name="Nagy L.G."/>
            <person name="Floudas D."/>
            <person name="Copeland A."/>
            <person name="Barry K.W."/>
            <person name="Cichocki N."/>
            <person name="Veneault-Fourrey C."/>
            <person name="LaButti K."/>
            <person name="Lindquist E.A."/>
            <person name="Lipzen A."/>
            <person name="Lundell T."/>
            <person name="Morin E."/>
            <person name="Murat C."/>
            <person name="Riley R."/>
            <person name="Ohm R."/>
            <person name="Sun H."/>
            <person name="Tunlid A."/>
            <person name="Henrissat B."/>
            <person name="Grigoriev I.V."/>
            <person name="Hibbett D.S."/>
            <person name="Martin F."/>
        </authorList>
    </citation>
    <scope>NUCLEOTIDE SEQUENCE [LARGE SCALE GENOMIC DNA]</scope>
    <source>
        <strain evidence="7 8">Koide BX008</strain>
    </source>
</reference>
<evidence type="ECO:0000313" key="8">
    <source>
        <dbReference type="Proteomes" id="UP000054549"/>
    </source>
</evidence>
<keyword evidence="3" id="KW-0862">Zinc</keyword>
<evidence type="ECO:0000259" key="6">
    <source>
        <dbReference type="PROSITE" id="PS50089"/>
    </source>
</evidence>
<dbReference type="InterPro" id="IPR027370">
    <property type="entry name" value="Znf-RING_euk"/>
</dbReference>
<evidence type="ECO:0000313" key="7">
    <source>
        <dbReference type="EMBL" id="KIL70102.1"/>
    </source>
</evidence>
<evidence type="ECO:0000256" key="1">
    <source>
        <dbReference type="ARBA" id="ARBA00022723"/>
    </source>
</evidence>
<keyword evidence="1" id="KW-0479">Metal-binding</keyword>
<dbReference type="EMBL" id="KN818224">
    <property type="protein sequence ID" value="KIL70102.1"/>
    <property type="molecule type" value="Genomic_DNA"/>
</dbReference>
<sequence>MTTADSDELLTVQERIQLAIESLPALSDAEVASLADETCPICLVPFSLLVDSDPGSLRHAVTKLLGCGHVFCREDLSEWIRGYHGSCPTCRHKFLSVRPPSDSDDESSDGGEYVPPSDDFEDEDDGFLDTDGFTDADAEDFVGDDVEPSGDNWDDDVALMDELCDEIGADFDEDIEIDRDDEYGLTEGDSASMLDTTSLEIELETNPINPIIRDPSHQECEAQGPPHAGVLQLKRQH</sequence>
<dbReference type="AlphaFoldDB" id="A0A0C2X700"/>
<evidence type="ECO:0000256" key="3">
    <source>
        <dbReference type="ARBA" id="ARBA00022833"/>
    </source>
</evidence>
<organism evidence="7 8">
    <name type="scientific">Amanita muscaria (strain Koide BX008)</name>
    <dbReference type="NCBI Taxonomy" id="946122"/>
    <lineage>
        <taxon>Eukaryota</taxon>
        <taxon>Fungi</taxon>
        <taxon>Dikarya</taxon>
        <taxon>Basidiomycota</taxon>
        <taxon>Agaricomycotina</taxon>
        <taxon>Agaricomycetes</taxon>
        <taxon>Agaricomycetidae</taxon>
        <taxon>Agaricales</taxon>
        <taxon>Pluteineae</taxon>
        <taxon>Amanitaceae</taxon>
        <taxon>Amanita</taxon>
    </lineage>
</organism>
<dbReference type="InParanoid" id="A0A0C2X700"/>
<dbReference type="InterPro" id="IPR001841">
    <property type="entry name" value="Znf_RING"/>
</dbReference>
<keyword evidence="8" id="KW-1185">Reference proteome</keyword>
<evidence type="ECO:0000256" key="5">
    <source>
        <dbReference type="SAM" id="MobiDB-lite"/>
    </source>
</evidence>
<feature type="compositionally biased region" description="Acidic residues" evidence="5">
    <location>
        <begin position="118"/>
        <end position="152"/>
    </location>
</feature>
<dbReference type="HOGENOM" id="CLU_091767_0_0_1"/>
<feature type="domain" description="RING-type" evidence="6">
    <location>
        <begin position="39"/>
        <end position="91"/>
    </location>
</feature>
<evidence type="ECO:0000256" key="4">
    <source>
        <dbReference type="PROSITE-ProRule" id="PRU00175"/>
    </source>
</evidence>
<accession>A0A0C2X700</accession>
<dbReference type="Pfam" id="PF13445">
    <property type="entry name" value="zf-RING_UBOX"/>
    <property type="match status" value="1"/>
</dbReference>
<feature type="region of interest" description="Disordered" evidence="5">
    <location>
        <begin position="209"/>
        <end position="237"/>
    </location>
</feature>
<dbReference type="OrthoDB" id="8062037at2759"/>
<protein>
    <recommendedName>
        <fullName evidence="6">RING-type domain-containing protein</fullName>
    </recommendedName>
</protein>
<dbReference type="Proteomes" id="UP000054549">
    <property type="component" value="Unassembled WGS sequence"/>
</dbReference>
<dbReference type="PROSITE" id="PS50089">
    <property type="entry name" value="ZF_RING_2"/>
    <property type="match status" value="1"/>
</dbReference>
<dbReference type="Gene3D" id="3.30.40.10">
    <property type="entry name" value="Zinc/RING finger domain, C3HC4 (zinc finger)"/>
    <property type="match status" value="1"/>
</dbReference>
<dbReference type="GO" id="GO:0008270">
    <property type="term" value="F:zinc ion binding"/>
    <property type="evidence" value="ECO:0007669"/>
    <property type="project" value="UniProtKB-KW"/>
</dbReference>
<gene>
    <name evidence="7" type="ORF">M378DRAFT_156158</name>
</gene>
<dbReference type="SUPFAM" id="SSF57850">
    <property type="entry name" value="RING/U-box"/>
    <property type="match status" value="1"/>
</dbReference>